<dbReference type="HOGENOM" id="CLU_026429_0_1_9"/>
<feature type="transmembrane region" description="Helical" evidence="8">
    <location>
        <begin position="422"/>
        <end position="443"/>
    </location>
</feature>
<dbReference type="EC" id="3.6.3.14" evidence="9"/>
<dbReference type="AlphaFoldDB" id="E7FTJ3"/>
<comment type="caution">
    <text evidence="9">The sequence shown here is derived from an EMBL/GenBank/DDBJ whole genome shotgun (WGS) entry which is preliminary data.</text>
</comment>
<keyword evidence="4 8" id="KW-0812">Transmembrane</keyword>
<proteinExistence type="predicted"/>
<dbReference type="GO" id="GO:0016787">
    <property type="term" value="F:hydrolase activity"/>
    <property type="evidence" value="ECO:0007669"/>
    <property type="project" value="UniProtKB-KW"/>
</dbReference>
<keyword evidence="9" id="KW-0378">Hydrolase</keyword>
<feature type="transmembrane region" description="Helical" evidence="8">
    <location>
        <begin position="327"/>
        <end position="345"/>
    </location>
</feature>
<evidence type="ECO:0000256" key="1">
    <source>
        <dbReference type="ARBA" id="ARBA00004651"/>
    </source>
</evidence>
<dbReference type="Pfam" id="PF02386">
    <property type="entry name" value="TrkH"/>
    <property type="match status" value="1"/>
</dbReference>
<feature type="transmembrane region" description="Helical" evidence="8">
    <location>
        <begin position="392"/>
        <end position="410"/>
    </location>
</feature>
<evidence type="ECO:0000256" key="8">
    <source>
        <dbReference type="SAM" id="Phobius"/>
    </source>
</evidence>
<comment type="subcellular location">
    <subcellularLocation>
        <location evidence="1">Cell membrane</location>
        <topology evidence="1">Multi-pass membrane protein</topology>
    </subcellularLocation>
</comment>
<feature type="transmembrane region" description="Helical" evidence="8">
    <location>
        <begin position="199"/>
        <end position="219"/>
    </location>
</feature>
<evidence type="ECO:0000313" key="10">
    <source>
        <dbReference type="Proteomes" id="UP000004099"/>
    </source>
</evidence>
<sequence>MRKQMIHKLKELYRGATPIQSLVTYYALATVAAFILLSLPCFKNPGAKISFLDTLFMAVSTISVTGLTTFPIEQVYNQGGVVLLEFLFQVGGFGITMLSTVALVIAGKRISLHQRQLIQFDMNQPRLSGMVRLVTSVFGLMIFVQIVFGVIFAAYFKATGVWTTWPAAFFHGIYVSVSSVTNAGFDVTGNSIIPFRHHYGFLFIVMILIIIGSIGYPVLIECENWAFYKFSKQTTKRRFRFSLFAKMAVFFAVFFFIVGTILIYFSEMRGTLSSQDWFDKLMTAMFYSVSSRNAGLQINDMAEFNTTTILILAILMFIGASPSSVGGGVRTTTVGIFILYMFSFIRGHNNINVFNRRIGRDDVQKAIVVVGLSTILCVGAILILSITEDASLLSIVFEVASAFGTTGLSLGITSSLTLVGKIVIMVLMFVGRIGMLYTLLFFIPKRNRDLSYELPTEKIIIG</sequence>
<dbReference type="Proteomes" id="UP000004099">
    <property type="component" value="Unassembled WGS sequence"/>
</dbReference>
<gene>
    <name evidence="9" type="ORF">HMPREF0542_12221</name>
</gene>
<feature type="transmembrane region" description="Helical" evidence="8">
    <location>
        <begin position="302"/>
        <end position="321"/>
    </location>
</feature>
<dbReference type="PANTHER" id="PTHR32024:SF4">
    <property type="entry name" value="KTR SYSTEM POTASSIUM UPTAKE PROTEIN D"/>
    <property type="match status" value="1"/>
</dbReference>
<evidence type="ECO:0000256" key="3">
    <source>
        <dbReference type="ARBA" id="ARBA00022475"/>
    </source>
</evidence>
<feature type="transmembrane region" description="Helical" evidence="8">
    <location>
        <begin position="168"/>
        <end position="187"/>
    </location>
</feature>
<feature type="transmembrane region" description="Helical" evidence="8">
    <location>
        <begin position="239"/>
        <end position="265"/>
    </location>
</feature>
<keyword evidence="7 8" id="KW-0472">Membrane</keyword>
<dbReference type="GO" id="GO:0008324">
    <property type="term" value="F:monoatomic cation transmembrane transporter activity"/>
    <property type="evidence" value="ECO:0007669"/>
    <property type="project" value="InterPro"/>
</dbReference>
<feature type="transmembrane region" description="Helical" evidence="8">
    <location>
        <begin position="54"/>
        <end position="72"/>
    </location>
</feature>
<evidence type="ECO:0000256" key="4">
    <source>
        <dbReference type="ARBA" id="ARBA00022692"/>
    </source>
</evidence>
<name>E7FTJ3_9LACO</name>
<keyword evidence="6" id="KW-0406">Ion transport</keyword>
<dbReference type="InterPro" id="IPR003445">
    <property type="entry name" value="Cat_transpt"/>
</dbReference>
<keyword evidence="3" id="KW-1003">Cell membrane</keyword>
<keyword evidence="5 8" id="KW-1133">Transmembrane helix</keyword>
<evidence type="ECO:0000256" key="2">
    <source>
        <dbReference type="ARBA" id="ARBA00022448"/>
    </source>
</evidence>
<dbReference type="PANTHER" id="PTHR32024">
    <property type="entry name" value="TRK SYSTEM POTASSIUM UPTAKE PROTEIN TRKG-RELATED"/>
    <property type="match status" value="1"/>
</dbReference>
<dbReference type="GO" id="GO:0005886">
    <property type="term" value="C:plasma membrane"/>
    <property type="evidence" value="ECO:0007669"/>
    <property type="project" value="UniProtKB-SubCell"/>
</dbReference>
<organism evidence="9 10">
    <name type="scientific">Ligilactobacillus ruminis ATCC 25644</name>
    <dbReference type="NCBI Taxonomy" id="525362"/>
    <lineage>
        <taxon>Bacteria</taxon>
        <taxon>Bacillati</taxon>
        <taxon>Bacillota</taxon>
        <taxon>Bacilli</taxon>
        <taxon>Lactobacillales</taxon>
        <taxon>Lactobacillaceae</taxon>
        <taxon>Ligilactobacillus</taxon>
    </lineage>
</organism>
<protein>
    <submittedName>
        <fullName evidence="9">Cation transport protein</fullName>
        <ecNumber evidence="9">3.6.3.14</ecNumber>
    </submittedName>
</protein>
<keyword evidence="2" id="KW-0813">Transport</keyword>
<feature type="transmembrane region" description="Helical" evidence="8">
    <location>
        <begin position="23"/>
        <end position="42"/>
    </location>
</feature>
<dbReference type="GO" id="GO:0030001">
    <property type="term" value="P:metal ion transport"/>
    <property type="evidence" value="ECO:0007669"/>
    <property type="project" value="UniProtKB-ARBA"/>
</dbReference>
<dbReference type="EMBL" id="ACGS02000055">
    <property type="protein sequence ID" value="EFZ33669.1"/>
    <property type="molecule type" value="Genomic_DNA"/>
</dbReference>
<evidence type="ECO:0000256" key="7">
    <source>
        <dbReference type="ARBA" id="ARBA00023136"/>
    </source>
</evidence>
<accession>E7FTJ3</accession>
<feature type="transmembrane region" description="Helical" evidence="8">
    <location>
        <begin position="133"/>
        <end position="156"/>
    </location>
</feature>
<feature type="transmembrane region" description="Helical" evidence="8">
    <location>
        <begin position="366"/>
        <end position="386"/>
    </location>
</feature>
<feature type="transmembrane region" description="Helical" evidence="8">
    <location>
        <begin position="92"/>
        <end position="112"/>
    </location>
</feature>
<reference evidence="9 10" key="1">
    <citation type="submission" date="2011-01" db="EMBL/GenBank/DDBJ databases">
        <authorList>
            <person name="Muzny D."/>
            <person name="Qin X."/>
            <person name="Buhay C."/>
            <person name="Dugan-Rocha S."/>
            <person name="Ding Y."/>
            <person name="Chen G."/>
            <person name="Hawes A."/>
            <person name="Holder M."/>
            <person name="Jhangiani S."/>
            <person name="Johnson A."/>
            <person name="Khan Z."/>
            <person name="Li Z."/>
            <person name="Liu W."/>
            <person name="Liu X."/>
            <person name="Perez L."/>
            <person name="Shen H."/>
            <person name="Wang Q."/>
            <person name="Watt J."/>
            <person name="Xi L."/>
            <person name="Xin Y."/>
            <person name="Zhou J."/>
            <person name="Deng J."/>
            <person name="Jiang H."/>
            <person name="Liu Y."/>
            <person name="Qu J."/>
            <person name="Song X.-Z."/>
            <person name="Zhang L."/>
            <person name="Villasana D."/>
            <person name="Johnson A."/>
            <person name="Liu J."/>
            <person name="Liyanage D."/>
            <person name="Lorensuhewa L."/>
            <person name="Robinson T."/>
            <person name="Song A."/>
            <person name="Song B.-B."/>
            <person name="Dinh H."/>
            <person name="Thornton R."/>
            <person name="Coyle M."/>
            <person name="Francisco L."/>
            <person name="Jackson L."/>
            <person name="Javaid M."/>
            <person name="Korchina V."/>
            <person name="Kovar C."/>
            <person name="Mata R."/>
            <person name="Mathew T."/>
            <person name="Ngo R."/>
            <person name="Nguyen L."/>
            <person name="Nguyen N."/>
            <person name="Okwuonu G."/>
            <person name="Ongeri F."/>
            <person name="Pham C."/>
            <person name="Simmons D."/>
            <person name="Wilczek-Boney K."/>
            <person name="Hale W."/>
            <person name="Jakkamsetti A."/>
            <person name="Pham P."/>
            <person name="Ruth R."/>
            <person name="San Lucas F."/>
            <person name="Warren J."/>
            <person name="Zhang J."/>
            <person name="Zhao Z."/>
            <person name="Zhou C."/>
            <person name="Zhu D."/>
            <person name="Lee S."/>
            <person name="Bess C."/>
            <person name="Blankenburg K."/>
            <person name="Forbes L."/>
            <person name="Fu Q."/>
            <person name="Gubbala S."/>
            <person name="Hirani K."/>
            <person name="Jayaseelan J.C."/>
            <person name="Lara F."/>
            <person name="Munidasa M."/>
            <person name="Palculict T."/>
            <person name="Patil S."/>
            <person name="Pu L.-L."/>
            <person name="Saada N."/>
            <person name="Tang L."/>
            <person name="Weissenberger G."/>
            <person name="Zhu Y."/>
            <person name="Hemphill L."/>
            <person name="Shang Y."/>
            <person name="Youmans B."/>
            <person name="Ayvaz T."/>
            <person name="Ross M."/>
            <person name="Santibanez J."/>
            <person name="Aqrawi P."/>
            <person name="Gross S."/>
            <person name="Joshi V."/>
            <person name="Fowler G."/>
            <person name="Nazareth L."/>
            <person name="Reid J."/>
            <person name="Worley K."/>
            <person name="Petrosino J."/>
            <person name="Highlander S."/>
            <person name="Gibbs R."/>
        </authorList>
    </citation>
    <scope>NUCLEOTIDE SEQUENCE [LARGE SCALE GENOMIC DNA]</scope>
    <source>
        <strain evidence="9 10">ATCC 25644</strain>
    </source>
</reference>
<evidence type="ECO:0000256" key="5">
    <source>
        <dbReference type="ARBA" id="ARBA00022989"/>
    </source>
</evidence>
<evidence type="ECO:0000256" key="6">
    <source>
        <dbReference type="ARBA" id="ARBA00023065"/>
    </source>
</evidence>
<evidence type="ECO:0000313" key="9">
    <source>
        <dbReference type="EMBL" id="EFZ33669.1"/>
    </source>
</evidence>